<evidence type="ECO:0000313" key="4">
    <source>
        <dbReference type="Proteomes" id="UP000652761"/>
    </source>
</evidence>
<proteinExistence type="predicted"/>
<sequence length="197" mass="22182">MPTSMDEPRDHIEDHGTAAVDGAKKGFIEDQGTAADEDAKKGLVEDYGTAIDERTKKIKCNYCDKVVGGFNRLKHHLGAVGSQMEEGKTIRQEVHIRNQWWLQYGGRSPQLRRFALRILSQSCSGATTFKLRRSLSERLHSRGRNSMERQTMSDAEFLHYNLRLMQSPSPGTAPKDNLILEDIDSPEDGYADELSNT</sequence>
<feature type="domain" description="HAT C-terminal dimerisation" evidence="2">
    <location>
        <begin position="99"/>
        <end position="162"/>
    </location>
</feature>
<feature type="region of interest" description="Disordered" evidence="1">
    <location>
        <begin position="1"/>
        <end position="20"/>
    </location>
</feature>
<accession>A0A843VG58</accession>
<dbReference type="Pfam" id="PF05699">
    <property type="entry name" value="Dimer_Tnp_hAT"/>
    <property type="match status" value="1"/>
</dbReference>
<dbReference type="InterPro" id="IPR008906">
    <property type="entry name" value="HATC_C_dom"/>
</dbReference>
<gene>
    <name evidence="3" type="ORF">Taro_026100</name>
</gene>
<comment type="caution">
    <text evidence="3">The sequence shown here is derived from an EMBL/GenBank/DDBJ whole genome shotgun (WGS) entry which is preliminary data.</text>
</comment>
<dbReference type="GO" id="GO:0046983">
    <property type="term" value="F:protein dimerization activity"/>
    <property type="evidence" value="ECO:0007669"/>
    <property type="project" value="InterPro"/>
</dbReference>
<name>A0A843VG58_COLES</name>
<evidence type="ECO:0000259" key="2">
    <source>
        <dbReference type="Pfam" id="PF05699"/>
    </source>
</evidence>
<evidence type="ECO:0000256" key="1">
    <source>
        <dbReference type="SAM" id="MobiDB-lite"/>
    </source>
</evidence>
<dbReference type="EMBL" id="NMUH01001565">
    <property type="protein sequence ID" value="MQL93457.1"/>
    <property type="molecule type" value="Genomic_DNA"/>
</dbReference>
<protein>
    <recommendedName>
        <fullName evidence="2">HAT C-terminal dimerisation domain-containing protein</fullName>
    </recommendedName>
</protein>
<organism evidence="3 4">
    <name type="scientific">Colocasia esculenta</name>
    <name type="common">Wild taro</name>
    <name type="synonym">Arum esculentum</name>
    <dbReference type="NCBI Taxonomy" id="4460"/>
    <lineage>
        <taxon>Eukaryota</taxon>
        <taxon>Viridiplantae</taxon>
        <taxon>Streptophyta</taxon>
        <taxon>Embryophyta</taxon>
        <taxon>Tracheophyta</taxon>
        <taxon>Spermatophyta</taxon>
        <taxon>Magnoliopsida</taxon>
        <taxon>Liliopsida</taxon>
        <taxon>Araceae</taxon>
        <taxon>Aroideae</taxon>
        <taxon>Colocasieae</taxon>
        <taxon>Colocasia</taxon>
    </lineage>
</organism>
<dbReference type="AlphaFoldDB" id="A0A843VG58"/>
<dbReference type="PANTHER" id="PTHR32166:SF63">
    <property type="entry name" value="HAT TRANSPOSON SUPERFAMILY PROTEIN"/>
    <property type="match status" value="1"/>
</dbReference>
<evidence type="ECO:0000313" key="3">
    <source>
        <dbReference type="EMBL" id="MQL93457.1"/>
    </source>
</evidence>
<reference evidence="3" key="1">
    <citation type="submission" date="2017-07" db="EMBL/GenBank/DDBJ databases">
        <title>Taro Niue Genome Assembly and Annotation.</title>
        <authorList>
            <person name="Atibalentja N."/>
            <person name="Keating K."/>
            <person name="Fields C.J."/>
        </authorList>
    </citation>
    <scope>NUCLEOTIDE SEQUENCE</scope>
    <source>
        <strain evidence="3">Niue_2</strain>
        <tissue evidence="3">Leaf</tissue>
    </source>
</reference>
<dbReference type="Proteomes" id="UP000652761">
    <property type="component" value="Unassembled WGS sequence"/>
</dbReference>
<feature type="region of interest" description="Disordered" evidence="1">
    <location>
        <begin position="166"/>
        <end position="197"/>
    </location>
</feature>
<keyword evidence="4" id="KW-1185">Reference proteome</keyword>
<dbReference type="PANTHER" id="PTHR32166">
    <property type="entry name" value="OSJNBA0013A04.12 PROTEIN"/>
    <property type="match status" value="1"/>
</dbReference>
<feature type="compositionally biased region" description="Acidic residues" evidence="1">
    <location>
        <begin position="179"/>
        <end position="191"/>
    </location>
</feature>
<dbReference type="OrthoDB" id="1741262at2759"/>